<reference evidence="3" key="1">
    <citation type="submission" date="2016-10" db="EMBL/GenBank/DDBJ databases">
        <authorList>
            <person name="Varghese N."/>
            <person name="Submissions S."/>
        </authorList>
    </citation>
    <scope>NUCLEOTIDE SEQUENCE [LARGE SCALE GENOMIC DNA]</scope>
    <source>
        <strain evidence="3">DSM 46136</strain>
    </source>
</reference>
<accession>A0A1I7D2C3</accession>
<dbReference type="Pfam" id="PF00561">
    <property type="entry name" value="Abhydrolase_1"/>
    <property type="match status" value="1"/>
</dbReference>
<dbReference type="PANTHER" id="PTHR43798:SF33">
    <property type="entry name" value="HYDROLASE, PUTATIVE (AFU_ORTHOLOGUE AFUA_2G14860)-RELATED"/>
    <property type="match status" value="1"/>
</dbReference>
<name>A0A1I7D2C3_9ACTN</name>
<protein>
    <submittedName>
        <fullName evidence="2">Pimeloyl-ACP methyl ester carboxylesterase</fullName>
    </submittedName>
</protein>
<sequence length="265" mass="29016">MDGARIAVWSAGDPAKDTLILVHGFGANHAWWAGMVPLLATEHHVAMIELSGNGRSDHRSSYDWQIWAAEVAAVIDRLGAPATVVGHSMGGVVAVVAAASHPALVERLVVFDAYPRPRPGLRRHPRPQPRRYYRSREELAERFRLLPAQELPAPELTRLLIDANVEETPRGWTWRRDEAARGEYADPALDRLVSQIDCPTTWIFSQHSEHLHELAAPRITEHSGGPYVMVSVPGTHHHLILEEPAVCSALLAISPGPGTTSGGDP</sequence>
<keyword evidence="3" id="KW-1185">Reference proteome</keyword>
<dbReference type="STRING" id="1296565.SAMN05660657_05201"/>
<dbReference type="SUPFAM" id="SSF53474">
    <property type="entry name" value="alpha/beta-Hydrolases"/>
    <property type="match status" value="1"/>
</dbReference>
<evidence type="ECO:0000313" key="2">
    <source>
        <dbReference type="EMBL" id="SFU05746.1"/>
    </source>
</evidence>
<dbReference type="InterPro" id="IPR029058">
    <property type="entry name" value="AB_hydrolase_fold"/>
</dbReference>
<proteinExistence type="predicted"/>
<gene>
    <name evidence="2" type="ORF">SAMN05660657_05201</name>
</gene>
<dbReference type="GO" id="GO:0016020">
    <property type="term" value="C:membrane"/>
    <property type="evidence" value="ECO:0007669"/>
    <property type="project" value="TreeGrafter"/>
</dbReference>
<dbReference type="AlphaFoldDB" id="A0A1I7D2C3"/>
<organism evidence="2 3">
    <name type="scientific">Geodermatophilus amargosae</name>
    <dbReference type="NCBI Taxonomy" id="1296565"/>
    <lineage>
        <taxon>Bacteria</taxon>
        <taxon>Bacillati</taxon>
        <taxon>Actinomycetota</taxon>
        <taxon>Actinomycetes</taxon>
        <taxon>Geodermatophilales</taxon>
        <taxon>Geodermatophilaceae</taxon>
        <taxon>Geodermatophilus</taxon>
    </lineage>
</organism>
<dbReference type="InterPro" id="IPR000073">
    <property type="entry name" value="AB_hydrolase_1"/>
</dbReference>
<dbReference type="RefSeq" id="WP_175551807.1">
    <property type="nucleotide sequence ID" value="NZ_FPBA01000031.1"/>
</dbReference>
<dbReference type="EMBL" id="FPBA01000031">
    <property type="protein sequence ID" value="SFU05746.1"/>
    <property type="molecule type" value="Genomic_DNA"/>
</dbReference>
<evidence type="ECO:0000313" key="3">
    <source>
        <dbReference type="Proteomes" id="UP000199546"/>
    </source>
</evidence>
<dbReference type="Proteomes" id="UP000199546">
    <property type="component" value="Unassembled WGS sequence"/>
</dbReference>
<dbReference type="GO" id="GO:0003824">
    <property type="term" value="F:catalytic activity"/>
    <property type="evidence" value="ECO:0007669"/>
    <property type="project" value="UniProtKB-ARBA"/>
</dbReference>
<evidence type="ECO:0000259" key="1">
    <source>
        <dbReference type="Pfam" id="PF00561"/>
    </source>
</evidence>
<dbReference type="PRINTS" id="PR00111">
    <property type="entry name" value="ABHYDROLASE"/>
</dbReference>
<dbReference type="InterPro" id="IPR050266">
    <property type="entry name" value="AB_hydrolase_sf"/>
</dbReference>
<dbReference type="PANTHER" id="PTHR43798">
    <property type="entry name" value="MONOACYLGLYCEROL LIPASE"/>
    <property type="match status" value="1"/>
</dbReference>
<feature type="domain" description="AB hydrolase-1" evidence="1">
    <location>
        <begin position="18"/>
        <end position="164"/>
    </location>
</feature>
<dbReference type="Gene3D" id="3.40.50.1820">
    <property type="entry name" value="alpha/beta hydrolase"/>
    <property type="match status" value="1"/>
</dbReference>